<dbReference type="EMBL" id="JANFAV010000015">
    <property type="protein sequence ID" value="MCW6536657.1"/>
    <property type="molecule type" value="Genomic_DNA"/>
</dbReference>
<evidence type="ECO:0000259" key="7">
    <source>
        <dbReference type="Pfam" id="PF07715"/>
    </source>
</evidence>
<dbReference type="Pfam" id="PF00593">
    <property type="entry name" value="TonB_dep_Rec_b-barrel"/>
    <property type="match status" value="1"/>
</dbReference>
<dbReference type="GO" id="GO:0009279">
    <property type="term" value="C:cell outer membrane"/>
    <property type="evidence" value="ECO:0007669"/>
    <property type="project" value="UniProtKB-SubCell"/>
</dbReference>
<keyword evidence="8" id="KW-0675">Receptor</keyword>
<comment type="caution">
    <text evidence="8">The sequence shown here is derived from an EMBL/GenBank/DDBJ whole genome shotgun (WGS) entry which is preliminary data.</text>
</comment>
<dbReference type="InterPro" id="IPR037066">
    <property type="entry name" value="Plug_dom_sf"/>
</dbReference>
<dbReference type="InterPro" id="IPR036942">
    <property type="entry name" value="Beta-barrel_TonB_sf"/>
</dbReference>
<evidence type="ECO:0000259" key="6">
    <source>
        <dbReference type="Pfam" id="PF00593"/>
    </source>
</evidence>
<keyword evidence="4" id="KW-0798">TonB box</keyword>
<sequence length="1025" mass="109131">MRQSIGRGRKPLAALLGSSGAAALASLATPASAQEAPATEAPAVQEVVVTGSRIRSDGSKSPTPLTVVSADQLAAMGPSGLVEGVSQLPQFFASQSVAAVQTAGVGGNGWFLRGGYGNLDLRGLGINRTLTLLNGHRVISSSAFGGVDVNVIPKAMVSNVETVTGGASAAYGTDAVAGVVNFKLNRNFTGLRADVQQSITSRGDNRGLQASVSYGTKLGDRGHILLSGEFSMQDGVHTMRGRDWYKAYGVINGNVYPDVVSTSTSFNGLIYAPGTRLNAMQFLRDGSGITPFVASGVSAGAIGGVRGLAGSQSITNGGSGDYIGRDQLTIFPDADRSSIYAYADYEIADHVTVYAQYIRGQNKTFRYNEPTGSLSGTPSVARIYSGNAFLPASVQQIMTADGIESFEFRRIGGDSDFGRLSTQRDNSVMNSFAGGLTWDISGGALDGWQADLYYQYGTNKRKAYQNGLRLDRIFAALDAVTDPATGQPVCRVSLYGNSFPGCVPINLFGQGNASAAAIDYVTGYEPGQQITTPIYYADTGFARGETLSYVSGTEKVGITDLRQHQFEFSMNGTLVEGWAGPIKAAFGGSWRREAIRQVVQDPGNPAANHDTFRPVQCSDPKVTANPPPGLRNVSNADCGNSVALQYSKVSNIRGAINVTELFGETQVPLLSEAGPIRSANLHLAGRWANYTGSGGIWAYKAGLEADIADFLRLRGTWSRDVRAANLSERFDKTGGITSIDDPRTPGVIESISVTNYSGGNPRVNPEKADTWTAGAVIRPGFAPGLSLSADYYDIRVKGAIARLGSQGVFNGCVIDAAPELCALVSFDTAGQPTLIGDIFINVNQNRVRGLDVEANYTRPMNLTGGEGEAINLRLFANWLFENSQTLSNGTYIDRAGQTGIQQSDGFPYGLPKFKLTGNVTYTSGGFSFFTQARYIGSGTQENARPRDAAYNKVDSAFYLDLRLAQKVKFGTDSEVEIFGSVTNLTDRSPPVTPYYSNFYTRAIQFNSVLFDLLGRRFTVGMKFAL</sequence>
<evidence type="ECO:0000256" key="4">
    <source>
        <dbReference type="RuleBase" id="RU003357"/>
    </source>
</evidence>
<evidence type="ECO:0000256" key="2">
    <source>
        <dbReference type="ARBA" id="ARBA00023136"/>
    </source>
</evidence>
<feature type="domain" description="TonB-dependent receptor-like beta-barrel" evidence="6">
    <location>
        <begin position="412"/>
        <end position="984"/>
    </location>
</feature>
<evidence type="ECO:0000256" key="3">
    <source>
        <dbReference type="ARBA" id="ARBA00023237"/>
    </source>
</evidence>
<keyword evidence="5" id="KW-0732">Signal</keyword>
<evidence type="ECO:0000313" key="9">
    <source>
        <dbReference type="Proteomes" id="UP001165565"/>
    </source>
</evidence>
<dbReference type="Proteomes" id="UP001165565">
    <property type="component" value="Unassembled WGS sequence"/>
</dbReference>
<gene>
    <name evidence="8" type="ORF">NEE01_17910</name>
</gene>
<protein>
    <submittedName>
        <fullName evidence="8">TonB-dependent receptor</fullName>
    </submittedName>
</protein>
<comment type="subcellular location">
    <subcellularLocation>
        <location evidence="1 4">Cell outer membrane</location>
    </subcellularLocation>
</comment>
<dbReference type="AlphaFoldDB" id="A0AA42CRY9"/>
<dbReference type="Pfam" id="PF07715">
    <property type="entry name" value="Plug"/>
    <property type="match status" value="1"/>
</dbReference>
<dbReference type="InterPro" id="IPR012910">
    <property type="entry name" value="Plug_dom"/>
</dbReference>
<keyword evidence="9" id="KW-1185">Reference proteome</keyword>
<dbReference type="PANTHER" id="PTHR47234">
    <property type="match status" value="1"/>
</dbReference>
<dbReference type="Gene3D" id="2.170.130.10">
    <property type="entry name" value="TonB-dependent receptor, plug domain"/>
    <property type="match status" value="1"/>
</dbReference>
<feature type="signal peptide" evidence="5">
    <location>
        <begin position="1"/>
        <end position="33"/>
    </location>
</feature>
<comment type="similarity">
    <text evidence="4">Belongs to the TonB-dependent receptor family.</text>
</comment>
<feature type="chain" id="PRO_5041353025" evidence="5">
    <location>
        <begin position="34"/>
        <end position="1025"/>
    </location>
</feature>
<keyword evidence="3" id="KW-0998">Cell outer membrane</keyword>
<evidence type="ECO:0000256" key="1">
    <source>
        <dbReference type="ARBA" id="ARBA00004442"/>
    </source>
</evidence>
<organism evidence="8 9">
    <name type="scientific">Sphingomonas lycopersici</name>
    <dbReference type="NCBI Taxonomy" id="2951807"/>
    <lineage>
        <taxon>Bacteria</taxon>
        <taxon>Pseudomonadati</taxon>
        <taxon>Pseudomonadota</taxon>
        <taxon>Alphaproteobacteria</taxon>
        <taxon>Sphingomonadales</taxon>
        <taxon>Sphingomonadaceae</taxon>
        <taxon>Sphingomonas</taxon>
    </lineage>
</organism>
<feature type="domain" description="TonB-dependent receptor plug" evidence="7">
    <location>
        <begin position="59"/>
        <end position="179"/>
    </location>
</feature>
<evidence type="ECO:0000256" key="5">
    <source>
        <dbReference type="SAM" id="SignalP"/>
    </source>
</evidence>
<dbReference type="Gene3D" id="2.40.170.20">
    <property type="entry name" value="TonB-dependent receptor, beta-barrel domain"/>
    <property type="match status" value="1"/>
</dbReference>
<dbReference type="PANTHER" id="PTHR47234:SF3">
    <property type="entry name" value="SECRETIN_TONB SHORT N-TERMINAL DOMAIN-CONTAINING PROTEIN"/>
    <property type="match status" value="1"/>
</dbReference>
<proteinExistence type="inferred from homology"/>
<reference evidence="8" key="1">
    <citation type="submission" date="2022-06" db="EMBL/GenBank/DDBJ databases">
        <title>Sphingomonas sp. nov. isolated from rhizosphere soil of tomato.</title>
        <authorList>
            <person name="Dong H."/>
            <person name="Gao R."/>
        </authorList>
    </citation>
    <scope>NUCLEOTIDE SEQUENCE</scope>
    <source>
        <strain evidence="8">MMSM24</strain>
    </source>
</reference>
<dbReference type="RefSeq" id="WP_265270298.1">
    <property type="nucleotide sequence ID" value="NZ_JANFAV010000015.1"/>
</dbReference>
<evidence type="ECO:0000313" key="8">
    <source>
        <dbReference type="EMBL" id="MCW6536657.1"/>
    </source>
</evidence>
<dbReference type="InterPro" id="IPR000531">
    <property type="entry name" value="Beta-barrel_TonB"/>
</dbReference>
<name>A0AA42CRY9_9SPHN</name>
<keyword evidence="2 4" id="KW-0472">Membrane</keyword>
<dbReference type="SUPFAM" id="SSF56935">
    <property type="entry name" value="Porins"/>
    <property type="match status" value="1"/>
</dbReference>
<accession>A0AA42CRY9</accession>